<evidence type="ECO:0000313" key="3">
    <source>
        <dbReference type="Proteomes" id="UP000734854"/>
    </source>
</evidence>
<accession>A0A8J5HJ61</accession>
<name>A0A8J5HJ61_ZINOF</name>
<sequence>MPELPSNPTSVANFDETEADGDNGDVASSRRMAEATRAKSRRGSEYQMGGFVKEFRWEQKDLELVLEKEKALGDYLFCVIDVESRDSRASGGSIVSPPHLLEDQAQLLLLSLLVPTASSALPASRAPGGSAASPSVGRSNIADSAPAANSAIQASLESNEISKQIIDKGDSVTKNLIEDGNLLHKSKKQKRSLIWSDMIEVEDPKGDKYKCKH</sequence>
<keyword evidence="3" id="KW-1185">Reference proteome</keyword>
<dbReference type="Proteomes" id="UP000734854">
    <property type="component" value="Unassembled WGS sequence"/>
</dbReference>
<reference evidence="2 3" key="1">
    <citation type="submission" date="2020-08" db="EMBL/GenBank/DDBJ databases">
        <title>Plant Genome Project.</title>
        <authorList>
            <person name="Zhang R.-G."/>
        </authorList>
    </citation>
    <scope>NUCLEOTIDE SEQUENCE [LARGE SCALE GENOMIC DNA]</scope>
    <source>
        <tissue evidence="2">Rhizome</tissue>
    </source>
</reference>
<proteinExistence type="predicted"/>
<feature type="region of interest" description="Disordered" evidence="1">
    <location>
        <begin position="1"/>
        <end position="43"/>
    </location>
</feature>
<protein>
    <submittedName>
        <fullName evidence="2">Uncharacterized protein</fullName>
    </submittedName>
</protein>
<evidence type="ECO:0000313" key="2">
    <source>
        <dbReference type="EMBL" id="KAG6525717.1"/>
    </source>
</evidence>
<dbReference type="EMBL" id="JACMSC010000004">
    <property type="protein sequence ID" value="KAG6525717.1"/>
    <property type="molecule type" value="Genomic_DNA"/>
</dbReference>
<evidence type="ECO:0000256" key="1">
    <source>
        <dbReference type="SAM" id="MobiDB-lite"/>
    </source>
</evidence>
<organism evidence="2 3">
    <name type="scientific">Zingiber officinale</name>
    <name type="common">Ginger</name>
    <name type="synonym">Amomum zingiber</name>
    <dbReference type="NCBI Taxonomy" id="94328"/>
    <lineage>
        <taxon>Eukaryota</taxon>
        <taxon>Viridiplantae</taxon>
        <taxon>Streptophyta</taxon>
        <taxon>Embryophyta</taxon>
        <taxon>Tracheophyta</taxon>
        <taxon>Spermatophyta</taxon>
        <taxon>Magnoliopsida</taxon>
        <taxon>Liliopsida</taxon>
        <taxon>Zingiberales</taxon>
        <taxon>Zingiberaceae</taxon>
        <taxon>Zingiber</taxon>
    </lineage>
</organism>
<gene>
    <name evidence="2" type="ORF">ZIOFF_015683</name>
</gene>
<feature type="compositionally biased region" description="Polar residues" evidence="1">
    <location>
        <begin position="1"/>
        <end position="12"/>
    </location>
</feature>
<dbReference type="AlphaFoldDB" id="A0A8J5HJ61"/>
<comment type="caution">
    <text evidence="2">The sequence shown here is derived from an EMBL/GenBank/DDBJ whole genome shotgun (WGS) entry which is preliminary data.</text>
</comment>